<proteinExistence type="inferred from homology"/>
<dbReference type="InterPro" id="IPR002586">
    <property type="entry name" value="CobQ/CobB/MinD/ParA_Nub-bd_dom"/>
</dbReference>
<evidence type="ECO:0000256" key="2">
    <source>
        <dbReference type="ARBA" id="ARBA00022573"/>
    </source>
</evidence>
<comment type="domain">
    <text evidence="8">Comprises of two domains. The C-terminal domain contains the binding site for glutamine and catalyzes the hydrolysis of this substrate to glutamate and ammonia. The N-terminal domain is anticipated to bind ATP and cobyrinate and catalyzes the ultimate synthesis of the diamide product. The ammonia produced via the glutaminase domain is probably translocated to the adjacent domain via a molecular tunnel, where it reacts with an activated intermediate.</text>
</comment>
<dbReference type="NCBIfam" id="TIGR00379">
    <property type="entry name" value="cobB"/>
    <property type="match status" value="1"/>
</dbReference>
<feature type="domain" description="CobB/CobQ-like glutamine amidotransferase" evidence="10">
    <location>
        <begin position="242"/>
        <end position="420"/>
    </location>
</feature>
<feature type="site" description="Increases nucleophilicity of active site Cys" evidence="8">
    <location>
        <position position="417"/>
    </location>
</feature>
<name>A0A4R2E8D5_9BACT</name>
<dbReference type="InterPro" id="IPR011698">
    <property type="entry name" value="GATase_3"/>
</dbReference>
<comment type="function">
    <text evidence="8">Catalyzes the ATP-dependent amidation of the two carboxylate groups at positions a and c of cobyrinate, using either L-glutamine or ammonia as the nitrogen source.</text>
</comment>
<evidence type="ECO:0000256" key="4">
    <source>
        <dbReference type="ARBA" id="ARBA00022741"/>
    </source>
</evidence>
<evidence type="ECO:0000256" key="7">
    <source>
        <dbReference type="ARBA" id="ARBA00022962"/>
    </source>
</evidence>
<keyword evidence="4 8" id="KW-0547">Nucleotide-binding</keyword>
<keyword evidence="6 8" id="KW-0460">Magnesium</keyword>
<evidence type="ECO:0000256" key="5">
    <source>
        <dbReference type="ARBA" id="ARBA00022840"/>
    </source>
</evidence>
<comment type="pathway">
    <text evidence="8">Cofactor biosynthesis; adenosylcobalamin biosynthesis; cob(II)yrinate a,c-diamide from sirohydrochlorin (anaerobic route): step 10/10.</text>
</comment>
<organism evidence="11 12">
    <name type="scientific">Acetobacteroides hydrogenigenes</name>
    <dbReference type="NCBI Taxonomy" id="979970"/>
    <lineage>
        <taxon>Bacteria</taxon>
        <taxon>Pseudomonadati</taxon>
        <taxon>Bacteroidota</taxon>
        <taxon>Bacteroidia</taxon>
        <taxon>Bacteroidales</taxon>
        <taxon>Rikenellaceae</taxon>
        <taxon>Acetobacteroides</taxon>
    </lineage>
</organism>
<keyword evidence="12" id="KW-1185">Reference proteome</keyword>
<comment type="caution">
    <text evidence="11">The sequence shown here is derived from an EMBL/GenBank/DDBJ whole genome shotgun (WGS) entry which is preliminary data.</text>
</comment>
<dbReference type="InterPro" id="IPR027417">
    <property type="entry name" value="P-loop_NTPase"/>
</dbReference>
<evidence type="ECO:0000313" key="11">
    <source>
        <dbReference type="EMBL" id="TCN63937.1"/>
    </source>
</evidence>
<dbReference type="SUPFAM" id="SSF52540">
    <property type="entry name" value="P-loop containing nucleoside triphosphate hydrolases"/>
    <property type="match status" value="1"/>
</dbReference>
<dbReference type="UniPathway" id="UPA00148">
    <property type="reaction ID" value="UER00231"/>
</dbReference>
<dbReference type="Pfam" id="PF07685">
    <property type="entry name" value="GATase_3"/>
    <property type="match status" value="1"/>
</dbReference>
<dbReference type="RefSeq" id="WP_131840086.1">
    <property type="nucleotide sequence ID" value="NZ_SLWB01000014.1"/>
</dbReference>
<dbReference type="Proteomes" id="UP000294830">
    <property type="component" value="Unassembled WGS sequence"/>
</dbReference>
<comment type="miscellaneous">
    <text evidence="8">The a and c carboxylates of cobyrinate are activated for nucleophilic attack via formation of a phosphorylated intermediate by ATP. CbiA catalyzes first the amidation of the c-carboxylate, and then that of the a-carboxylate.</text>
</comment>
<dbReference type="OrthoDB" id="9764035at2"/>
<evidence type="ECO:0000256" key="3">
    <source>
        <dbReference type="ARBA" id="ARBA00022598"/>
    </source>
</evidence>
<feature type="domain" description="CobQ/CobB/MinD/ParA nucleotide binding" evidence="9">
    <location>
        <begin position="7"/>
        <end position="189"/>
    </location>
</feature>
<comment type="cofactor">
    <cofactor evidence="1 8">
        <name>Mg(2+)</name>
        <dbReference type="ChEBI" id="CHEBI:18420"/>
    </cofactor>
</comment>
<dbReference type="HAMAP" id="MF_00027">
    <property type="entry name" value="CobB_CbiA"/>
    <property type="match status" value="1"/>
</dbReference>
<keyword evidence="7 8" id="KW-0315">Glutamine amidotransferase</keyword>
<keyword evidence="2 8" id="KW-0169">Cobalamin biosynthesis</keyword>
<gene>
    <name evidence="8" type="primary">cbiA</name>
    <name evidence="11" type="ORF">CLV25_11494</name>
</gene>
<dbReference type="Pfam" id="PF01656">
    <property type="entry name" value="CbiA"/>
    <property type="match status" value="1"/>
</dbReference>
<protein>
    <recommendedName>
        <fullName evidence="8">Cobyrinate a,c-diamide synthase</fullName>
        <ecNumber evidence="8">6.3.5.11</ecNumber>
    </recommendedName>
    <alternativeName>
        <fullName evidence="8">Cobyrinic acid a,c-diamide synthetase</fullName>
    </alternativeName>
</protein>
<evidence type="ECO:0000259" key="10">
    <source>
        <dbReference type="Pfam" id="PF07685"/>
    </source>
</evidence>
<evidence type="ECO:0000259" key="9">
    <source>
        <dbReference type="Pfam" id="PF01656"/>
    </source>
</evidence>
<dbReference type="EC" id="6.3.5.11" evidence="8"/>
<dbReference type="GO" id="GO:0005524">
    <property type="term" value="F:ATP binding"/>
    <property type="evidence" value="ECO:0007669"/>
    <property type="project" value="UniProtKB-UniRule"/>
</dbReference>
<evidence type="ECO:0000256" key="6">
    <source>
        <dbReference type="ARBA" id="ARBA00022842"/>
    </source>
</evidence>
<dbReference type="CDD" id="cd05388">
    <property type="entry name" value="CobB_N"/>
    <property type="match status" value="1"/>
</dbReference>
<comment type="catalytic activity">
    <reaction evidence="8">
        <text>cob(II)yrinate + 2 L-glutamine + 2 ATP + 2 H2O = cob(II)yrinate a,c diamide + 2 L-glutamate + 2 ADP + 2 phosphate + 2 H(+)</text>
        <dbReference type="Rhea" id="RHEA:26289"/>
        <dbReference type="ChEBI" id="CHEBI:15377"/>
        <dbReference type="ChEBI" id="CHEBI:15378"/>
        <dbReference type="ChEBI" id="CHEBI:29985"/>
        <dbReference type="ChEBI" id="CHEBI:30616"/>
        <dbReference type="ChEBI" id="CHEBI:43474"/>
        <dbReference type="ChEBI" id="CHEBI:58359"/>
        <dbReference type="ChEBI" id="CHEBI:58537"/>
        <dbReference type="ChEBI" id="CHEBI:58894"/>
        <dbReference type="ChEBI" id="CHEBI:456216"/>
        <dbReference type="EC" id="6.3.5.11"/>
    </reaction>
</comment>
<evidence type="ECO:0000256" key="1">
    <source>
        <dbReference type="ARBA" id="ARBA00001946"/>
    </source>
</evidence>
<dbReference type="NCBIfam" id="NF002204">
    <property type="entry name" value="PRK01077.1"/>
    <property type="match status" value="1"/>
</dbReference>
<keyword evidence="5 8" id="KW-0067">ATP-binding</keyword>
<dbReference type="GO" id="GO:0009236">
    <property type="term" value="P:cobalamin biosynthetic process"/>
    <property type="evidence" value="ECO:0007669"/>
    <property type="project" value="UniProtKB-UniRule"/>
</dbReference>
<accession>A0A4R2E8D5</accession>
<dbReference type="CDD" id="cd03130">
    <property type="entry name" value="GATase1_CobB"/>
    <property type="match status" value="1"/>
</dbReference>
<dbReference type="SUPFAM" id="SSF52317">
    <property type="entry name" value="Class I glutamine amidotransferase-like"/>
    <property type="match status" value="1"/>
</dbReference>
<dbReference type="PROSITE" id="PS51274">
    <property type="entry name" value="GATASE_COBBQ"/>
    <property type="match status" value="1"/>
</dbReference>
<dbReference type="AlphaFoldDB" id="A0A4R2E8D5"/>
<comment type="similarity">
    <text evidence="8">Belongs to the CobB/CbiA family.</text>
</comment>
<sequence>MNKSQFLITAPHSGSGKTLVTLALLRHLKGRGLKVQPFKCGPDYLDTKLHEVAAGCSCYNLDLFMADADGVRKRYAHQAFQADVSVVEGVMGMFDGYDRHLGSSAEVAKTLNIPVVLVVNAKAMAHSVAPLLKGFATYDSDVQVAGVIFNFVGSTSHYQMLKMAAEEVGVEPLGWIAKNDELRLESRHLGLQTEDSEMVDEVCNKAASSIFTNVNIDRLLEVTASSKPTFVEQPAPSSTKIRIAVARDAAFNFIYPANIEALEQQGTITYFSPISDSHLPEADFVYLPGGYPEFHAEQLSANHAMLESIRNYCSSGGAMLAECGGMIYLGSHLTLKDGTSYPMVGFFDFGTTFRDAKCTLGYRKAMLGSVEVRGHEFHYSRSEGELPASVAEVLSATCNPCSTGIYLKNRTLASYFHFFWGDGGHSMVEIINRISMIESLGKR</sequence>
<dbReference type="GO" id="GO:0042242">
    <property type="term" value="F:cobyrinic acid a,c-diamide synthase activity"/>
    <property type="evidence" value="ECO:0007669"/>
    <property type="project" value="UniProtKB-UniRule"/>
</dbReference>
<dbReference type="Gene3D" id="3.40.50.300">
    <property type="entry name" value="P-loop containing nucleotide triphosphate hydrolases"/>
    <property type="match status" value="2"/>
</dbReference>
<reference evidence="11 12" key="1">
    <citation type="submission" date="2019-03" db="EMBL/GenBank/DDBJ databases">
        <title>Genomic Encyclopedia of Archaeal and Bacterial Type Strains, Phase II (KMG-II): from individual species to whole genera.</title>
        <authorList>
            <person name="Goeker M."/>
        </authorList>
    </citation>
    <scope>NUCLEOTIDE SEQUENCE [LARGE SCALE GENOMIC DNA]</scope>
    <source>
        <strain evidence="11 12">RL-C</strain>
    </source>
</reference>
<keyword evidence="3 8" id="KW-0436">Ligase</keyword>
<dbReference type="InterPro" id="IPR004484">
    <property type="entry name" value="CbiA/CobB_synth"/>
</dbReference>
<feature type="active site" description="Nucleophile" evidence="8">
    <location>
        <position position="323"/>
    </location>
</feature>
<dbReference type="Gene3D" id="3.40.50.880">
    <property type="match status" value="1"/>
</dbReference>
<dbReference type="EMBL" id="SLWB01000014">
    <property type="protein sequence ID" value="TCN63937.1"/>
    <property type="molecule type" value="Genomic_DNA"/>
</dbReference>
<dbReference type="InterPro" id="IPR029062">
    <property type="entry name" value="Class_I_gatase-like"/>
</dbReference>
<evidence type="ECO:0000256" key="8">
    <source>
        <dbReference type="HAMAP-Rule" id="MF_00027"/>
    </source>
</evidence>
<dbReference type="PANTHER" id="PTHR43873">
    <property type="entry name" value="COBYRINATE A,C-DIAMIDE SYNTHASE"/>
    <property type="match status" value="1"/>
</dbReference>
<evidence type="ECO:0000313" key="12">
    <source>
        <dbReference type="Proteomes" id="UP000294830"/>
    </source>
</evidence>
<dbReference type="PANTHER" id="PTHR43873:SF1">
    <property type="entry name" value="COBYRINATE A,C-DIAMIDE SYNTHASE"/>
    <property type="match status" value="1"/>
</dbReference>